<feature type="transmembrane region" description="Helical" evidence="7">
    <location>
        <begin position="102"/>
        <end position="126"/>
    </location>
</feature>
<dbReference type="CDD" id="cd06261">
    <property type="entry name" value="TM_PBP2"/>
    <property type="match status" value="1"/>
</dbReference>
<dbReference type="Pfam" id="PF00528">
    <property type="entry name" value="BPD_transp_1"/>
    <property type="match status" value="1"/>
</dbReference>
<sequence>MFRISCKLLVRFLLILLGVSLISFLLMYLAPGDPAKNMLAAQGIPFTKELLEAKRLEFGFQDPFWVQYGRWLWGVFQGNLGTTYHSGSSVAKELAFYFPNTLLLAGSTLFLTLLISIPLSFIAVFYKKSPISKLISIATALANTIPNFVLGIGLMLVFSLYLHLFPIQSTVNLQGAVLPSLTLALTMSSRYIPQLQEGLTEILESDAVLGAMGRGLRRGQILRTTIFPQLIPLLLTLITLSLTSLLGGVAVIEYLFSWPGIGKMLITAVHNRDFPLIQGSVLVITASVLLVNTFAEFIQLLINPKRYRKEGSNHVI</sequence>
<dbReference type="Pfam" id="PF19300">
    <property type="entry name" value="BPD_transp_1_N"/>
    <property type="match status" value="1"/>
</dbReference>
<reference evidence="9 10" key="1">
    <citation type="journal article" date="2019" name="Nat. Med.">
        <title>A library of human gut bacterial isolates paired with longitudinal multiomics data enables mechanistic microbiome research.</title>
        <authorList>
            <person name="Poyet M."/>
            <person name="Groussin M."/>
            <person name="Gibbons S.M."/>
            <person name="Avila-Pacheco J."/>
            <person name="Jiang X."/>
            <person name="Kearney S.M."/>
            <person name="Perrotta A.R."/>
            <person name="Berdy B."/>
            <person name="Zhao S."/>
            <person name="Lieberman T.D."/>
            <person name="Swanson P.K."/>
            <person name="Smith M."/>
            <person name="Roesemann S."/>
            <person name="Alexander J.E."/>
            <person name="Rich S.A."/>
            <person name="Livny J."/>
            <person name="Vlamakis H."/>
            <person name="Clish C."/>
            <person name="Bullock K."/>
            <person name="Deik A."/>
            <person name="Scott J."/>
            <person name="Pierce K.A."/>
            <person name="Xavier R.J."/>
            <person name="Alm E.J."/>
        </authorList>
    </citation>
    <scope>NUCLEOTIDE SEQUENCE [LARGE SCALE GENOMIC DNA]</scope>
    <source>
        <strain evidence="9 10">BIOML-A18</strain>
    </source>
</reference>
<keyword evidence="4 7" id="KW-0812">Transmembrane</keyword>
<dbReference type="AlphaFoldDB" id="A0A6I3P5L8"/>
<evidence type="ECO:0000313" key="10">
    <source>
        <dbReference type="Proteomes" id="UP000430295"/>
    </source>
</evidence>
<feature type="transmembrane region" description="Helical" evidence="7">
    <location>
        <begin position="12"/>
        <end position="30"/>
    </location>
</feature>
<dbReference type="GO" id="GO:0055085">
    <property type="term" value="P:transmembrane transport"/>
    <property type="evidence" value="ECO:0007669"/>
    <property type="project" value="InterPro"/>
</dbReference>
<dbReference type="InterPro" id="IPR045621">
    <property type="entry name" value="BPD_transp_1_N"/>
</dbReference>
<evidence type="ECO:0000256" key="1">
    <source>
        <dbReference type="ARBA" id="ARBA00004651"/>
    </source>
</evidence>
<feature type="transmembrane region" description="Helical" evidence="7">
    <location>
        <begin position="230"/>
        <end position="256"/>
    </location>
</feature>
<evidence type="ECO:0000256" key="3">
    <source>
        <dbReference type="ARBA" id="ARBA00022475"/>
    </source>
</evidence>
<evidence type="ECO:0000256" key="7">
    <source>
        <dbReference type="RuleBase" id="RU363032"/>
    </source>
</evidence>
<evidence type="ECO:0000256" key="2">
    <source>
        <dbReference type="ARBA" id="ARBA00022448"/>
    </source>
</evidence>
<dbReference type="PANTHER" id="PTHR43163">
    <property type="entry name" value="DIPEPTIDE TRANSPORT SYSTEM PERMEASE PROTEIN DPPB-RELATED"/>
    <property type="match status" value="1"/>
</dbReference>
<dbReference type="InterPro" id="IPR035906">
    <property type="entry name" value="MetI-like_sf"/>
</dbReference>
<organism evidence="9 10">
    <name type="scientific">Streptococcus parasanguinis</name>
    <dbReference type="NCBI Taxonomy" id="1318"/>
    <lineage>
        <taxon>Bacteria</taxon>
        <taxon>Bacillati</taxon>
        <taxon>Bacillota</taxon>
        <taxon>Bacilli</taxon>
        <taxon>Lactobacillales</taxon>
        <taxon>Streptococcaceae</taxon>
        <taxon>Streptococcus</taxon>
    </lineage>
</organism>
<comment type="similarity">
    <text evidence="7">Belongs to the binding-protein-dependent transport system permease family.</text>
</comment>
<protein>
    <submittedName>
        <fullName evidence="9">ABC transporter permease subunit</fullName>
    </submittedName>
</protein>
<proteinExistence type="inferred from homology"/>
<feature type="domain" description="ABC transmembrane type-1" evidence="8">
    <location>
        <begin position="98"/>
        <end position="295"/>
    </location>
</feature>
<comment type="caution">
    <text evidence="9">The sequence shown here is derived from an EMBL/GenBank/DDBJ whole genome shotgun (WGS) entry which is preliminary data.</text>
</comment>
<keyword evidence="2 7" id="KW-0813">Transport</keyword>
<keyword evidence="3" id="KW-1003">Cell membrane</keyword>
<keyword evidence="6 7" id="KW-0472">Membrane</keyword>
<comment type="subcellular location">
    <subcellularLocation>
        <location evidence="1 7">Cell membrane</location>
        <topology evidence="1 7">Multi-pass membrane protein</topology>
    </subcellularLocation>
</comment>
<gene>
    <name evidence="9" type="ORF">GMC75_07475</name>
</gene>
<evidence type="ECO:0000313" key="9">
    <source>
        <dbReference type="EMBL" id="MTR41507.1"/>
    </source>
</evidence>
<feature type="transmembrane region" description="Helical" evidence="7">
    <location>
        <begin position="138"/>
        <end position="161"/>
    </location>
</feature>
<accession>A0A6I3P5L8</accession>
<evidence type="ECO:0000259" key="8">
    <source>
        <dbReference type="PROSITE" id="PS50928"/>
    </source>
</evidence>
<dbReference type="GO" id="GO:0005886">
    <property type="term" value="C:plasma membrane"/>
    <property type="evidence" value="ECO:0007669"/>
    <property type="project" value="UniProtKB-SubCell"/>
</dbReference>
<keyword evidence="5 7" id="KW-1133">Transmembrane helix</keyword>
<dbReference type="Proteomes" id="UP000430295">
    <property type="component" value="Unassembled WGS sequence"/>
</dbReference>
<dbReference type="SUPFAM" id="SSF161098">
    <property type="entry name" value="MetI-like"/>
    <property type="match status" value="1"/>
</dbReference>
<dbReference type="RefSeq" id="WP_155199125.1">
    <property type="nucleotide sequence ID" value="NZ_WMYS01000003.1"/>
</dbReference>
<evidence type="ECO:0000256" key="4">
    <source>
        <dbReference type="ARBA" id="ARBA00022692"/>
    </source>
</evidence>
<dbReference type="PANTHER" id="PTHR43163:SF6">
    <property type="entry name" value="DIPEPTIDE TRANSPORT SYSTEM PERMEASE PROTEIN DPPB-RELATED"/>
    <property type="match status" value="1"/>
</dbReference>
<feature type="transmembrane region" description="Helical" evidence="7">
    <location>
        <begin position="276"/>
        <end position="302"/>
    </location>
</feature>
<evidence type="ECO:0000256" key="5">
    <source>
        <dbReference type="ARBA" id="ARBA00022989"/>
    </source>
</evidence>
<evidence type="ECO:0000256" key="6">
    <source>
        <dbReference type="ARBA" id="ARBA00023136"/>
    </source>
</evidence>
<name>A0A6I3P5L8_STRPA</name>
<dbReference type="PROSITE" id="PS50928">
    <property type="entry name" value="ABC_TM1"/>
    <property type="match status" value="1"/>
</dbReference>
<dbReference type="Gene3D" id="1.10.3720.10">
    <property type="entry name" value="MetI-like"/>
    <property type="match status" value="1"/>
</dbReference>
<dbReference type="EMBL" id="WMYS01000003">
    <property type="protein sequence ID" value="MTR41507.1"/>
    <property type="molecule type" value="Genomic_DNA"/>
</dbReference>
<dbReference type="InterPro" id="IPR000515">
    <property type="entry name" value="MetI-like"/>
</dbReference>